<evidence type="ECO:0000256" key="1">
    <source>
        <dbReference type="SAM" id="MobiDB-lite"/>
    </source>
</evidence>
<feature type="compositionally biased region" description="Gly residues" evidence="1">
    <location>
        <begin position="29"/>
        <end position="38"/>
    </location>
</feature>
<sequence>MVDTPEGTRKPNGVTPPRSRSDGNIQPGRTGGSTGGGKYETKRYNPADYASEGAGRGVSPSPGAGRITSGTMSSSKVEAASGPNPWHDSPSPMGKPLDPRQKRPGDAASFYGGTPPAFPAPPGMEHSAGAAGQYSMSGALAGGAGGATSYQQQLDGNSGNIHHATSAQYEHAGGSTVSMAGPAAYMSSSQVPTVGRERGLRAARVDTESALREYLDIQQRARLGASLEDKERVKRLASRALHEVKELRKEIGTLVKKKEGGRIGRFVVGGIVAGTIPIIKRFFHRPAKSSASKTEYAYSKSQSMVSRILTMVKNAGWTASIFVLVLAALYVFQAEVMIRVAKTVHKRLKRLVIKMEEGERLGRDGMVVMEDSDLKVLKGWRWRVLLWSK</sequence>
<evidence type="ECO:0000313" key="3">
    <source>
        <dbReference type="EMBL" id="KAJ2894325.1"/>
    </source>
</evidence>
<evidence type="ECO:0000313" key="4">
    <source>
        <dbReference type="Proteomes" id="UP001201980"/>
    </source>
</evidence>
<dbReference type="EMBL" id="JAKWBI020000504">
    <property type="protein sequence ID" value="KAJ2894325.1"/>
    <property type="molecule type" value="Genomic_DNA"/>
</dbReference>
<feature type="transmembrane region" description="Helical" evidence="2">
    <location>
        <begin position="314"/>
        <end position="332"/>
    </location>
</feature>
<reference evidence="3" key="1">
    <citation type="submission" date="2022-07" db="EMBL/GenBank/DDBJ databases">
        <title>Draft genome sequence of Zalerion maritima ATCC 34329, a (micro)plastics degrading marine fungus.</title>
        <authorList>
            <person name="Paco A."/>
            <person name="Goncalves M.F.M."/>
            <person name="Rocha-Santos T.A.P."/>
            <person name="Alves A."/>
        </authorList>
    </citation>
    <scope>NUCLEOTIDE SEQUENCE</scope>
    <source>
        <strain evidence="3">ATCC 34329</strain>
    </source>
</reference>
<feature type="compositionally biased region" description="Polar residues" evidence="1">
    <location>
        <begin position="148"/>
        <end position="161"/>
    </location>
</feature>
<dbReference type="Proteomes" id="UP001201980">
    <property type="component" value="Unassembled WGS sequence"/>
</dbReference>
<keyword evidence="4" id="KW-1185">Reference proteome</keyword>
<protein>
    <submittedName>
        <fullName evidence="3">Uncharacterized protein</fullName>
    </submittedName>
</protein>
<evidence type="ECO:0000256" key="2">
    <source>
        <dbReference type="SAM" id="Phobius"/>
    </source>
</evidence>
<feature type="region of interest" description="Disordered" evidence="1">
    <location>
        <begin position="1"/>
        <end position="130"/>
    </location>
</feature>
<keyword evidence="2" id="KW-1133">Transmembrane helix</keyword>
<accession>A0AAD5RI86</accession>
<organism evidence="3 4">
    <name type="scientific">Zalerion maritima</name>
    <dbReference type="NCBI Taxonomy" id="339359"/>
    <lineage>
        <taxon>Eukaryota</taxon>
        <taxon>Fungi</taxon>
        <taxon>Dikarya</taxon>
        <taxon>Ascomycota</taxon>
        <taxon>Pezizomycotina</taxon>
        <taxon>Sordariomycetes</taxon>
        <taxon>Lulworthiomycetidae</taxon>
        <taxon>Lulworthiales</taxon>
        <taxon>Lulworthiaceae</taxon>
        <taxon>Zalerion</taxon>
    </lineage>
</organism>
<feature type="region of interest" description="Disordered" evidence="1">
    <location>
        <begin position="142"/>
        <end position="161"/>
    </location>
</feature>
<keyword evidence="2" id="KW-0472">Membrane</keyword>
<comment type="caution">
    <text evidence="3">The sequence shown here is derived from an EMBL/GenBank/DDBJ whole genome shotgun (WGS) entry which is preliminary data.</text>
</comment>
<proteinExistence type="predicted"/>
<dbReference type="AlphaFoldDB" id="A0AAD5RI86"/>
<gene>
    <name evidence="3" type="ORF">MKZ38_007721</name>
</gene>
<keyword evidence="2" id="KW-0812">Transmembrane</keyword>
<name>A0AAD5RI86_9PEZI</name>